<evidence type="ECO:0000256" key="12">
    <source>
        <dbReference type="ARBA" id="ARBA00022989"/>
    </source>
</evidence>
<evidence type="ECO:0000256" key="4">
    <source>
        <dbReference type="ARBA" id="ARBA00022670"/>
    </source>
</evidence>
<gene>
    <name evidence="15" type="primary">pisT</name>
</gene>
<dbReference type="Gene3D" id="3.90.70.10">
    <property type="entry name" value="Cysteine proteinases"/>
    <property type="match status" value="1"/>
</dbReference>
<dbReference type="CDD" id="cd02418">
    <property type="entry name" value="Peptidase_C39B"/>
    <property type="match status" value="1"/>
</dbReference>
<dbReference type="GO" id="GO:0016887">
    <property type="term" value="F:ATP hydrolysis activity"/>
    <property type="evidence" value="ECO:0007669"/>
    <property type="project" value="InterPro"/>
</dbReference>
<keyword evidence="10" id="KW-0653">Protein transport</keyword>
<dbReference type="InterPro" id="IPR005074">
    <property type="entry name" value="Peptidase_C39"/>
</dbReference>
<dbReference type="GO" id="GO:0008234">
    <property type="term" value="F:cysteine-type peptidase activity"/>
    <property type="evidence" value="ECO:0007669"/>
    <property type="project" value="UniProtKB-KW"/>
</dbReference>
<dbReference type="GO" id="GO:0006508">
    <property type="term" value="P:proteolysis"/>
    <property type="evidence" value="ECO:0007669"/>
    <property type="project" value="UniProtKB-KW"/>
</dbReference>
<protein>
    <submittedName>
        <fullName evidence="15">Putative piscicolin 126 ABC transporter</fullName>
    </submittedName>
</protein>
<evidence type="ECO:0000256" key="14">
    <source>
        <dbReference type="ARBA" id="ARBA00043264"/>
    </source>
</evidence>
<reference evidence="15" key="1">
    <citation type="journal article" date="2006" name="Arch. Microbiol.">
        <title>Production of piscicolin 126 by Carnobacterium maltaromaticum UAL26 is controlled by temperature and induction peptide concentration.</title>
        <authorList>
            <person name="Gursky L.J."/>
            <person name="Martin N.I."/>
            <person name="Derksen D.J."/>
            <person name="van Belkum M.J."/>
            <person name="Kaur K."/>
            <person name="Vederas J.C."/>
            <person name="Stiles M.E."/>
            <person name="McMullen L.M."/>
        </authorList>
    </citation>
    <scope>NUCLEOTIDE SEQUENCE</scope>
</reference>
<dbReference type="GO" id="GO:0034040">
    <property type="term" value="F:ATPase-coupled lipid transmembrane transporter activity"/>
    <property type="evidence" value="ECO:0007669"/>
    <property type="project" value="TreeGrafter"/>
</dbReference>
<dbReference type="CDD" id="cd18570">
    <property type="entry name" value="ABC_6TM_PCAT1_LagD_like"/>
    <property type="match status" value="1"/>
</dbReference>
<dbReference type="GO" id="GO:0005886">
    <property type="term" value="C:plasma membrane"/>
    <property type="evidence" value="ECO:0007669"/>
    <property type="project" value="UniProtKB-SubCell"/>
</dbReference>
<evidence type="ECO:0000313" key="15">
    <source>
        <dbReference type="EMBL" id="AAX21358.1"/>
    </source>
</evidence>
<keyword evidence="12" id="KW-1133">Transmembrane helix</keyword>
<dbReference type="PANTHER" id="PTHR24221:SF654">
    <property type="entry name" value="ATP-BINDING CASSETTE SUB-FAMILY B MEMBER 6"/>
    <property type="match status" value="1"/>
</dbReference>
<dbReference type="Pfam" id="PF00664">
    <property type="entry name" value="ABC_membrane"/>
    <property type="match status" value="1"/>
</dbReference>
<keyword evidence="8" id="KW-0788">Thiol protease</keyword>
<dbReference type="Pfam" id="PF00005">
    <property type="entry name" value="ABC_tran"/>
    <property type="match status" value="1"/>
</dbReference>
<dbReference type="RefSeq" id="WP_057000617.1">
    <property type="nucleotide sequence ID" value="NZ_CVMZ01000100.1"/>
</dbReference>
<evidence type="ECO:0000256" key="9">
    <source>
        <dbReference type="ARBA" id="ARBA00022840"/>
    </source>
</evidence>
<dbReference type="AlphaFoldDB" id="Q2VU63"/>
<keyword evidence="3" id="KW-1003">Cell membrane</keyword>
<evidence type="ECO:0000256" key="8">
    <source>
        <dbReference type="ARBA" id="ARBA00022807"/>
    </source>
</evidence>
<dbReference type="PROSITE" id="PS50990">
    <property type="entry name" value="PEPTIDASE_C39"/>
    <property type="match status" value="1"/>
</dbReference>
<proteinExistence type="predicted"/>
<dbReference type="Pfam" id="PF03412">
    <property type="entry name" value="Peptidase_C39"/>
    <property type="match status" value="1"/>
</dbReference>
<dbReference type="PATRIC" id="fig|2751.34.peg.1505"/>
<dbReference type="InterPro" id="IPR003439">
    <property type="entry name" value="ABC_transporter-like_ATP-bd"/>
</dbReference>
<evidence type="ECO:0000256" key="6">
    <source>
        <dbReference type="ARBA" id="ARBA00022741"/>
    </source>
</evidence>
<evidence type="ECO:0000256" key="2">
    <source>
        <dbReference type="ARBA" id="ARBA00022448"/>
    </source>
</evidence>
<keyword evidence="4" id="KW-0645">Protease</keyword>
<dbReference type="InterPro" id="IPR003593">
    <property type="entry name" value="AAA+_ATPase"/>
</dbReference>
<evidence type="ECO:0000256" key="7">
    <source>
        <dbReference type="ARBA" id="ARBA00022801"/>
    </source>
</evidence>
<dbReference type="EMBL" id="AY812745">
    <property type="protein sequence ID" value="AAX21358.1"/>
    <property type="molecule type" value="Genomic_DNA"/>
</dbReference>
<keyword evidence="14" id="KW-0080">Bacteriocin transport</keyword>
<dbReference type="InterPro" id="IPR039421">
    <property type="entry name" value="Type_1_exporter"/>
</dbReference>
<dbReference type="FunFam" id="3.40.50.300:FF:000299">
    <property type="entry name" value="ABC transporter ATP-binding protein/permease"/>
    <property type="match status" value="1"/>
</dbReference>
<evidence type="ECO:0000256" key="5">
    <source>
        <dbReference type="ARBA" id="ARBA00022692"/>
    </source>
</evidence>
<keyword evidence="9" id="KW-0067">ATP-binding</keyword>
<dbReference type="InterPro" id="IPR036640">
    <property type="entry name" value="ABC1_TM_sf"/>
</dbReference>
<evidence type="ECO:0000256" key="3">
    <source>
        <dbReference type="ARBA" id="ARBA00022475"/>
    </source>
</evidence>
<keyword evidence="2" id="KW-0813">Transport</keyword>
<sequence>MKQFTHIQQQDEKDCGVACIAMILKHYKTEIPIHKLRDFSGTDLEGTSAFGLKKTFEKLFFDCPAIQADNDVWKEKELPLPLIAHILIDNSYMHYVVVYKIKGETLSIDDPARGKIKKTVEEFAKEWTGILLLPTPKDSYVPSKEKVARISSFFPVIWLQKGLVFHIIVASIFITLFGIGSSYYFQGILDYFIPNHTRSTLNIVSVGLIVVYLFRVMFEYSRNYLLVILGQRMSMVVMLQYFKHILSLPMNFFATRKSGEIISRFLDANKIIDALASATLSVFLDIGMVLIVGITLAVQNGILFLITLASLPFYLVSILAFVKSYEKANQEEMVAGATLNSSIIESLKGIETIKAYSGEEKVYHQVDREFVQLMKKSFRTATLDNVQQGIKHAIQLISSALILWLGSYYVMEGSISLGQLITYNALLVFFTDPLQNIINLQVKMQTAQVANKRLNEIFAIEPESTNQHSERVVINQTFQKGITLEGVSFSYNMKAPTLSNLSCTILPHSKVALVGVSGSGKSTMAKLLVNFYPPSEGTIRYGRINHLDIPFHQLRDRVTYIPQESFFFSGSIIENLTFSLDTPPSFERIMEVCDAVQLGTFINQQPLRYDTILEEGGTNISGGQRQRLAIARALLKDADILILDEATSGLDTLLEHAILDYLINLEEKTLIFIAHHLSIAKACNQILVLNDGKLVEQGTHSDLRYNQGVYQQLWDI</sequence>
<keyword evidence="6" id="KW-0547">Nucleotide-binding</keyword>
<comment type="subcellular location">
    <subcellularLocation>
        <location evidence="1">Cell membrane</location>
        <topology evidence="1">Multi-pass membrane protein</topology>
    </subcellularLocation>
</comment>
<evidence type="ECO:0000256" key="10">
    <source>
        <dbReference type="ARBA" id="ARBA00022927"/>
    </source>
</evidence>
<dbReference type="PROSITE" id="PS00211">
    <property type="entry name" value="ABC_TRANSPORTER_1"/>
    <property type="match status" value="1"/>
</dbReference>
<dbReference type="SMART" id="SM00382">
    <property type="entry name" value="AAA"/>
    <property type="match status" value="1"/>
</dbReference>
<dbReference type="InterPro" id="IPR005897">
    <property type="entry name" value="Pept_C39_ABC_bacteriocin"/>
</dbReference>
<accession>Q2VU63</accession>
<evidence type="ECO:0000256" key="1">
    <source>
        <dbReference type="ARBA" id="ARBA00004651"/>
    </source>
</evidence>
<keyword evidence="11" id="KW-1278">Translocase</keyword>
<keyword evidence="13" id="KW-0472">Membrane</keyword>
<dbReference type="InterPro" id="IPR011527">
    <property type="entry name" value="ABC1_TM_dom"/>
</dbReference>
<organism evidence="15">
    <name type="scientific">Carnobacterium maltaromaticum</name>
    <name type="common">Carnobacterium piscicola</name>
    <dbReference type="NCBI Taxonomy" id="2751"/>
    <lineage>
        <taxon>Bacteria</taxon>
        <taxon>Bacillati</taxon>
        <taxon>Bacillota</taxon>
        <taxon>Bacilli</taxon>
        <taxon>Lactobacillales</taxon>
        <taxon>Carnobacteriaceae</taxon>
        <taxon>Carnobacterium</taxon>
    </lineage>
</organism>
<dbReference type="PROSITE" id="PS50929">
    <property type="entry name" value="ABC_TM1F"/>
    <property type="match status" value="1"/>
</dbReference>
<evidence type="ECO:0000256" key="13">
    <source>
        <dbReference type="ARBA" id="ARBA00023136"/>
    </source>
</evidence>
<dbReference type="SUPFAM" id="SSF52540">
    <property type="entry name" value="P-loop containing nucleoside triphosphate hydrolases"/>
    <property type="match status" value="1"/>
</dbReference>
<dbReference type="Gene3D" id="3.40.50.300">
    <property type="entry name" value="P-loop containing nucleotide triphosphate hydrolases"/>
    <property type="match status" value="1"/>
</dbReference>
<dbReference type="GO" id="GO:0015031">
    <property type="term" value="P:protein transport"/>
    <property type="evidence" value="ECO:0007669"/>
    <property type="project" value="UniProtKB-KW"/>
</dbReference>
<dbReference type="SUPFAM" id="SSF90123">
    <property type="entry name" value="ABC transporter transmembrane region"/>
    <property type="match status" value="1"/>
</dbReference>
<name>Q2VU63_CARML</name>
<dbReference type="InterPro" id="IPR017871">
    <property type="entry name" value="ABC_transporter-like_CS"/>
</dbReference>
<dbReference type="NCBIfam" id="TIGR01193">
    <property type="entry name" value="bacteriocin_ABC"/>
    <property type="match status" value="1"/>
</dbReference>
<dbReference type="GO" id="GO:0005524">
    <property type="term" value="F:ATP binding"/>
    <property type="evidence" value="ECO:0007669"/>
    <property type="project" value="UniProtKB-KW"/>
</dbReference>
<keyword evidence="5" id="KW-0812">Transmembrane</keyword>
<keyword evidence="7" id="KW-0378">Hydrolase</keyword>
<dbReference type="InterPro" id="IPR027417">
    <property type="entry name" value="P-loop_NTPase"/>
</dbReference>
<dbReference type="MEROPS" id="C39.001"/>
<dbReference type="PROSITE" id="PS50893">
    <property type="entry name" value="ABC_TRANSPORTER_2"/>
    <property type="match status" value="1"/>
</dbReference>
<dbReference type="Gene3D" id="1.20.1560.10">
    <property type="entry name" value="ABC transporter type 1, transmembrane domain"/>
    <property type="match status" value="1"/>
</dbReference>
<dbReference type="GO" id="GO:0043214">
    <property type="term" value="F:ABC-type bacteriocin transporter activity"/>
    <property type="evidence" value="ECO:0007669"/>
    <property type="project" value="InterPro"/>
</dbReference>
<evidence type="ECO:0000256" key="11">
    <source>
        <dbReference type="ARBA" id="ARBA00022967"/>
    </source>
</evidence>
<dbReference type="PANTHER" id="PTHR24221">
    <property type="entry name" value="ATP-BINDING CASSETTE SUB-FAMILY B"/>
    <property type="match status" value="1"/>
</dbReference>